<dbReference type="InterPro" id="IPR046955">
    <property type="entry name" value="PHR1-like"/>
</dbReference>
<dbReference type="STRING" id="337451.A0A443NK71"/>
<dbReference type="Proteomes" id="UP000283530">
    <property type="component" value="Unassembled WGS sequence"/>
</dbReference>
<organism evidence="6 7">
    <name type="scientific">Cinnamomum micranthum f. kanehirae</name>
    <dbReference type="NCBI Taxonomy" id="337451"/>
    <lineage>
        <taxon>Eukaryota</taxon>
        <taxon>Viridiplantae</taxon>
        <taxon>Streptophyta</taxon>
        <taxon>Embryophyta</taxon>
        <taxon>Tracheophyta</taxon>
        <taxon>Spermatophyta</taxon>
        <taxon>Magnoliopsida</taxon>
        <taxon>Magnoliidae</taxon>
        <taxon>Laurales</taxon>
        <taxon>Lauraceae</taxon>
        <taxon>Cinnamomum</taxon>
    </lineage>
</organism>
<dbReference type="PANTHER" id="PTHR31314:SF164">
    <property type="entry name" value="HTH MYB-TYPE DOMAIN-CONTAINING PROTEIN"/>
    <property type="match status" value="1"/>
</dbReference>
<name>A0A443NK71_9MAGN</name>
<keyword evidence="3" id="KW-0539">Nucleus</keyword>
<reference evidence="6 7" key="1">
    <citation type="journal article" date="2019" name="Nat. Plants">
        <title>Stout camphor tree genome fills gaps in understanding of flowering plant genome evolution.</title>
        <authorList>
            <person name="Chaw S.M."/>
            <person name="Liu Y.C."/>
            <person name="Wu Y.W."/>
            <person name="Wang H.Y."/>
            <person name="Lin C.I."/>
            <person name="Wu C.S."/>
            <person name="Ke H.M."/>
            <person name="Chang L.Y."/>
            <person name="Hsu C.Y."/>
            <person name="Yang H.T."/>
            <person name="Sudianto E."/>
            <person name="Hsu M.H."/>
            <person name="Wu K.P."/>
            <person name="Wang L.N."/>
            <person name="Leebens-Mack J.H."/>
            <person name="Tsai I.J."/>
        </authorList>
    </citation>
    <scope>NUCLEOTIDE SEQUENCE [LARGE SCALE GENOMIC DNA]</scope>
    <source>
        <strain evidence="7">cv. Chaw 1501</strain>
        <tissue evidence="6">Young leaves</tissue>
    </source>
</reference>
<protein>
    <submittedName>
        <fullName evidence="6">Two-component response regulator ARR14-like protein</fullName>
    </submittedName>
</protein>
<comment type="caution">
    <text evidence="6">The sequence shown here is derived from an EMBL/GenBank/DDBJ whole genome shotgun (WGS) entry which is preliminary data.</text>
</comment>
<dbReference type="OrthoDB" id="551907at2759"/>
<dbReference type="AlphaFoldDB" id="A0A443NK71"/>
<dbReference type="Gene3D" id="1.10.10.60">
    <property type="entry name" value="Homeodomain-like"/>
    <property type="match status" value="1"/>
</dbReference>
<feature type="compositionally biased region" description="Polar residues" evidence="4">
    <location>
        <begin position="238"/>
        <end position="254"/>
    </location>
</feature>
<accession>A0A443NK71</accession>
<keyword evidence="7" id="KW-1185">Reference proteome</keyword>
<dbReference type="NCBIfam" id="TIGR01557">
    <property type="entry name" value="myb_SHAQKYF"/>
    <property type="match status" value="1"/>
</dbReference>
<evidence type="ECO:0000256" key="4">
    <source>
        <dbReference type="SAM" id="MobiDB-lite"/>
    </source>
</evidence>
<dbReference type="InterPro" id="IPR017930">
    <property type="entry name" value="Myb_dom"/>
</dbReference>
<dbReference type="GO" id="GO:0003677">
    <property type="term" value="F:DNA binding"/>
    <property type="evidence" value="ECO:0007669"/>
    <property type="project" value="InterPro"/>
</dbReference>
<feature type="compositionally biased region" description="Acidic residues" evidence="4">
    <location>
        <begin position="17"/>
        <end position="31"/>
    </location>
</feature>
<feature type="region of interest" description="Disordered" evidence="4">
    <location>
        <begin position="1"/>
        <end position="58"/>
    </location>
</feature>
<dbReference type="InterPro" id="IPR001005">
    <property type="entry name" value="SANT/Myb"/>
</dbReference>
<sequence length="361" mass="40986">MKGSESSEGSKKNPSDKDEEDDDEEEEEEEEEKPRNGGSSSNSTVEENEKKAGSGSVRQYVRSKMPRLRWTPDLHLCFVHAVERLGGQDRATPKLVLQLMNVKGLSIAHVKSHLQMYRSKKIDDSGQVITDQGNVMEDGGRHIYSLSQLPMLQGYNNQRPINTIRYDGASWSSNGNWMHNPFRGGITTPNWDRHMDKSILVDQSGRKMFYNNQFYQFHIGPNPTEHTYVTQLNTRTRAQASCSNNTHTPQTDWQGKSPERDQEERWQAKRKAIDCELDLSLSLNVTSRCEEHPMAWEDREEKEEEDNTLSLALLRPSKKGKRPKVDGNASDLGRLKGEEDSKEHAGTPSTLDLTMSVGPLE</sequence>
<evidence type="ECO:0000256" key="2">
    <source>
        <dbReference type="ARBA" id="ARBA00023163"/>
    </source>
</evidence>
<dbReference type="SUPFAM" id="SSF46689">
    <property type="entry name" value="Homeodomain-like"/>
    <property type="match status" value="1"/>
</dbReference>
<evidence type="ECO:0000256" key="1">
    <source>
        <dbReference type="ARBA" id="ARBA00023015"/>
    </source>
</evidence>
<feature type="region of interest" description="Disordered" evidence="4">
    <location>
        <begin position="294"/>
        <end position="361"/>
    </location>
</feature>
<dbReference type="Pfam" id="PF00249">
    <property type="entry name" value="Myb_DNA-binding"/>
    <property type="match status" value="1"/>
</dbReference>
<feature type="compositionally biased region" description="Basic and acidic residues" evidence="4">
    <location>
        <begin position="333"/>
        <end position="345"/>
    </location>
</feature>
<keyword evidence="2" id="KW-0804">Transcription</keyword>
<dbReference type="PROSITE" id="PS51294">
    <property type="entry name" value="HTH_MYB"/>
    <property type="match status" value="1"/>
</dbReference>
<evidence type="ECO:0000259" key="5">
    <source>
        <dbReference type="PROSITE" id="PS51294"/>
    </source>
</evidence>
<gene>
    <name evidence="6" type="ORF">CKAN_00748000</name>
</gene>
<keyword evidence="1" id="KW-0805">Transcription regulation</keyword>
<evidence type="ECO:0000256" key="3">
    <source>
        <dbReference type="ARBA" id="ARBA00023242"/>
    </source>
</evidence>
<dbReference type="EMBL" id="QPKB01000003">
    <property type="protein sequence ID" value="RWR78926.1"/>
    <property type="molecule type" value="Genomic_DNA"/>
</dbReference>
<feature type="domain" description="HTH myb-type" evidence="5">
    <location>
        <begin position="62"/>
        <end position="122"/>
    </location>
</feature>
<evidence type="ECO:0000313" key="6">
    <source>
        <dbReference type="EMBL" id="RWR78926.1"/>
    </source>
</evidence>
<feature type="region of interest" description="Disordered" evidence="4">
    <location>
        <begin position="238"/>
        <end position="268"/>
    </location>
</feature>
<dbReference type="GO" id="GO:0003700">
    <property type="term" value="F:DNA-binding transcription factor activity"/>
    <property type="evidence" value="ECO:0007669"/>
    <property type="project" value="InterPro"/>
</dbReference>
<evidence type="ECO:0000313" key="7">
    <source>
        <dbReference type="Proteomes" id="UP000283530"/>
    </source>
</evidence>
<dbReference type="PANTHER" id="PTHR31314">
    <property type="entry name" value="MYB FAMILY TRANSCRIPTION FACTOR PHL7-LIKE"/>
    <property type="match status" value="1"/>
</dbReference>
<dbReference type="InterPro" id="IPR006447">
    <property type="entry name" value="Myb_dom_plants"/>
</dbReference>
<dbReference type="InterPro" id="IPR009057">
    <property type="entry name" value="Homeodomain-like_sf"/>
</dbReference>
<dbReference type="FunFam" id="1.10.10.60:FF:000002">
    <property type="entry name" value="Myb family transcription factor"/>
    <property type="match status" value="1"/>
</dbReference>
<proteinExistence type="predicted"/>
<feature type="compositionally biased region" description="Basic and acidic residues" evidence="4">
    <location>
        <begin position="257"/>
        <end position="268"/>
    </location>
</feature>